<organism evidence="5 6">
    <name type="scientific">Cylicocyclus nassatus</name>
    <name type="common">Nematode worm</name>
    <dbReference type="NCBI Taxonomy" id="53992"/>
    <lineage>
        <taxon>Eukaryota</taxon>
        <taxon>Metazoa</taxon>
        <taxon>Ecdysozoa</taxon>
        <taxon>Nematoda</taxon>
        <taxon>Chromadorea</taxon>
        <taxon>Rhabditida</taxon>
        <taxon>Rhabditina</taxon>
        <taxon>Rhabditomorpha</taxon>
        <taxon>Strongyloidea</taxon>
        <taxon>Strongylidae</taxon>
        <taxon>Cylicocyclus</taxon>
    </lineage>
</organism>
<comment type="caution">
    <text evidence="5">The sequence shown here is derived from an EMBL/GenBank/DDBJ whole genome shotgun (WGS) entry which is preliminary data.</text>
</comment>
<dbReference type="EMBL" id="CATQJL010000223">
    <property type="protein sequence ID" value="CAJ0597414.1"/>
    <property type="molecule type" value="Genomic_DNA"/>
</dbReference>
<sequence length="1446" mass="161665">MSATTPPVPKPRTRFNIGVVCTDASPSHSNSHSRQSSSDIPPADTNGNFNEGQTTGIYPAIPVTEAPKIPLAPLEPPPRPPALSVQPSEALIVCPEPVAPAAHRTAPPPPRPPPPRVPPPPPPVGWQIPPPVPPLPPIIMPSPPLNDARSRTSSSSVSTPSPPVPPRPKRWEAHKAQLQSQEIDGLYDTMSSAKASEQLYSPSRRVDFIENPIYMSMFSLKKRSLAKVVEKPEMNGVAQESATAQETPAGQEAPAPQEIPATIEISATHDKELPPTPVENRSPSPSSPVELDYAVFDKGNNSETNENSISRTSSSERSSQSDATRNPKLESTIPVPSRPVSSRKNEDRYTPTPRRSVAPSVDSFGAISSPFDQFETVVELAELPENITDTIELVNNDIDEPSGDHASGTAVAYFGDVLFHVGKKEKKKAHCRMRNMQLSFHEDDATEDCIAGPFSLLGCELICREEQTIFIRLSEREASKTVSFTAEKDAETWILLLGECWLSEYDLLRSSVQKVDACGTFWLRQGTTSDWMYTAAALHGRTMFYVLLDSPDYIYELDVRKVLLLRERLEKADWCPKCKRKDQKGPFLISLEGCALYVECCDDLCTGKWCSAIQNSLSLTPSSVEDYRLTADNIPIIVDKCLRFIAAYGFRSEGIYRRNGKISESKEIYKKLTEDPVGTHIASTSEETAYAVADVLRQFFRKLKSPLVPESIHKDIYNLVQNRNTCDNSVRYTEYRRVLQKMPLVHYHTLRKLMAHLCEVVKYADVNKATVENIAKIFGPSLFHTSDDVSAGYDDTSQQIGAIIDLINGYDTIFEVTSREEICRAMVEQAQLHKTTTSNAVRADGLLVPIHVWEKENRPFNVKIDLAAEEVCREAVARRGFDAPQDGKYAIFEVIMDGALSRRLTPFEKLSRTVLDHWLTWQCTDGYLLFDHDNWPYNDSELVSQEFFSGKVKIAEPGSKTFHSYEMKVEEGVKIAAYKKDKLWKEWKVSETIFYSGCPANRKAPNAYNVTVFDKKSVSMTDKLVGYCISFKLMPERTRFLNVVQFIETGGQPPPLVHLRSPASRPLMMLRTLLPSVRAARLLATDAVPSSSVVEEKSVKKIGRALETYIKLSREHVSMMARERADFELGKRHLANMMNLDPHALTQNDIDDAIRYLFPSGLFDLNARPVMRPPDEILPKFHRFDFDDEGRPKDTRFFTLQPKFYGLLSDIGIKTKSVTSFYNDHMSTGNKGVELQSLNTSGTQWLPKEKLQKKLGEKISDEMYTQLLVAFDYLVSLPSSAVEEKFIMQYREPLAATTQSRLFGPDIPEVTIDPVTQRRQATVKTRCKDTRTEVTVVDAGTGKFDIDGHDLPTFRHLIAREILLAPMIVAGLLGKVDVKATSTGSGGITALPRAVRHGIALGIAALYPKTMEPLRISGLLTSDPRKKERSKVNQPGARAKWIWKRR</sequence>
<keyword evidence="1" id="KW-0689">Ribosomal protein</keyword>
<evidence type="ECO:0000256" key="2">
    <source>
        <dbReference type="ARBA" id="ARBA00023274"/>
    </source>
</evidence>
<feature type="domain" description="Rho-GAP" evidence="4">
    <location>
        <begin position="617"/>
        <end position="814"/>
    </location>
</feature>
<feature type="region of interest" description="Disordered" evidence="3">
    <location>
        <begin position="1"/>
        <end position="174"/>
    </location>
</feature>
<feature type="compositionally biased region" description="Pro residues" evidence="3">
    <location>
        <begin position="1"/>
        <end position="10"/>
    </location>
</feature>
<dbReference type="InterPro" id="IPR000198">
    <property type="entry name" value="RhoGAP_dom"/>
</dbReference>
<dbReference type="InterPro" id="IPR008936">
    <property type="entry name" value="Rho_GTPase_activation_prot"/>
</dbReference>
<dbReference type="Pfam" id="PF00620">
    <property type="entry name" value="RhoGAP"/>
    <property type="match status" value="1"/>
</dbReference>
<dbReference type="GO" id="GO:0003735">
    <property type="term" value="F:structural constituent of ribosome"/>
    <property type="evidence" value="ECO:0007669"/>
    <property type="project" value="InterPro"/>
</dbReference>
<feature type="compositionally biased region" description="Pro residues" evidence="3">
    <location>
        <begin position="106"/>
        <end position="144"/>
    </location>
</feature>
<dbReference type="Proteomes" id="UP001176961">
    <property type="component" value="Unassembled WGS sequence"/>
</dbReference>
<dbReference type="GO" id="GO:0005547">
    <property type="term" value="F:phosphatidylinositol-3,4,5-trisphosphate binding"/>
    <property type="evidence" value="ECO:0007669"/>
    <property type="project" value="TreeGrafter"/>
</dbReference>
<feature type="compositionally biased region" description="Low complexity" evidence="3">
    <location>
        <begin position="25"/>
        <end position="38"/>
    </location>
</feature>
<gene>
    <name evidence="5" type="ORF">CYNAS_LOCUS9397</name>
</gene>
<proteinExistence type="predicted"/>
<keyword evidence="6" id="KW-1185">Reference proteome</keyword>
<dbReference type="PANTHER" id="PTHR45899:SF2">
    <property type="entry name" value="RHO GTPASE ACTIVATING PROTEIN AT 15B, ISOFORM C"/>
    <property type="match status" value="1"/>
</dbReference>
<reference evidence="5" key="1">
    <citation type="submission" date="2023-07" db="EMBL/GenBank/DDBJ databases">
        <authorList>
            <consortium name="CYATHOMIX"/>
        </authorList>
    </citation>
    <scope>NUCLEOTIDE SEQUENCE</scope>
    <source>
        <strain evidence="5">N/A</strain>
    </source>
</reference>
<protein>
    <recommendedName>
        <fullName evidence="4">Rho-GAP domain-containing protein</fullName>
    </recommendedName>
</protein>
<dbReference type="Gene3D" id="1.10.555.10">
    <property type="entry name" value="Rho GTPase activation protein"/>
    <property type="match status" value="1"/>
</dbReference>
<dbReference type="CDD" id="cd17113">
    <property type="entry name" value="RA_ARAPs"/>
    <property type="match status" value="1"/>
</dbReference>
<evidence type="ECO:0000256" key="3">
    <source>
        <dbReference type="SAM" id="MobiDB-lite"/>
    </source>
</evidence>
<dbReference type="GO" id="GO:0007165">
    <property type="term" value="P:signal transduction"/>
    <property type="evidence" value="ECO:0007669"/>
    <property type="project" value="InterPro"/>
</dbReference>
<feature type="compositionally biased region" description="Polar residues" evidence="3">
    <location>
        <begin position="45"/>
        <end position="56"/>
    </location>
</feature>
<dbReference type="PANTHER" id="PTHR45899">
    <property type="entry name" value="RHO GTPASE ACTIVATING PROTEIN AT 15B, ISOFORM C"/>
    <property type="match status" value="1"/>
</dbReference>
<dbReference type="InterPro" id="IPR052227">
    <property type="entry name" value="Arf-Rho-GAP_ANK-PH_domain"/>
</dbReference>
<keyword evidence="2" id="KW-0687">Ribonucleoprotein</keyword>
<feature type="compositionally biased region" description="Low complexity" evidence="3">
    <location>
        <begin position="301"/>
        <end position="324"/>
    </location>
</feature>
<dbReference type="Gene3D" id="3.30.230.10">
    <property type="match status" value="1"/>
</dbReference>
<evidence type="ECO:0000313" key="6">
    <source>
        <dbReference type="Proteomes" id="UP001176961"/>
    </source>
</evidence>
<dbReference type="SMART" id="SM00324">
    <property type="entry name" value="RhoGAP"/>
    <property type="match status" value="1"/>
</dbReference>
<dbReference type="GO" id="GO:0005737">
    <property type="term" value="C:cytoplasm"/>
    <property type="evidence" value="ECO:0007669"/>
    <property type="project" value="TreeGrafter"/>
</dbReference>
<feature type="compositionally biased region" description="Polar residues" evidence="3">
    <location>
        <begin position="238"/>
        <end position="248"/>
    </location>
</feature>
<evidence type="ECO:0000259" key="4">
    <source>
        <dbReference type="PROSITE" id="PS50238"/>
    </source>
</evidence>
<dbReference type="PROSITE" id="PS50238">
    <property type="entry name" value="RHOGAP"/>
    <property type="match status" value="1"/>
</dbReference>
<dbReference type="GO" id="GO:0006412">
    <property type="term" value="P:translation"/>
    <property type="evidence" value="ECO:0007669"/>
    <property type="project" value="InterPro"/>
</dbReference>
<dbReference type="SUPFAM" id="SSF48350">
    <property type="entry name" value="GTPase activation domain, GAP"/>
    <property type="match status" value="1"/>
</dbReference>
<feature type="region of interest" description="Disordered" evidence="3">
    <location>
        <begin position="234"/>
        <end position="361"/>
    </location>
</feature>
<dbReference type="GO" id="GO:1990904">
    <property type="term" value="C:ribonucleoprotein complex"/>
    <property type="evidence" value="ECO:0007669"/>
    <property type="project" value="UniProtKB-KW"/>
</dbReference>
<dbReference type="Pfam" id="PF00380">
    <property type="entry name" value="Ribosomal_S9"/>
    <property type="match status" value="1"/>
</dbReference>
<dbReference type="SUPFAM" id="SSF54211">
    <property type="entry name" value="Ribosomal protein S5 domain 2-like"/>
    <property type="match status" value="1"/>
</dbReference>
<dbReference type="InterPro" id="IPR014721">
    <property type="entry name" value="Ribsml_uS5_D2-typ_fold_subgr"/>
</dbReference>
<dbReference type="InterPro" id="IPR000754">
    <property type="entry name" value="Ribosomal_uS9"/>
</dbReference>
<dbReference type="InterPro" id="IPR020568">
    <property type="entry name" value="Ribosomal_Su5_D2-typ_SF"/>
</dbReference>
<evidence type="ECO:0000313" key="5">
    <source>
        <dbReference type="EMBL" id="CAJ0597414.1"/>
    </source>
</evidence>
<dbReference type="GO" id="GO:0005840">
    <property type="term" value="C:ribosome"/>
    <property type="evidence" value="ECO:0007669"/>
    <property type="project" value="UniProtKB-KW"/>
</dbReference>
<evidence type="ECO:0000256" key="1">
    <source>
        <dbReference type="ARBA" id="ARBA00022980"/>
    </source>
</evidence>
<name>A0AA36GSE6_CYLNA</name>
<accession>A0AA36GSE6</accession>